<keyword evidence="1" id="KW-1133">Transmembrane helix</keyword>
<feature type="transmembrane region" description="Helical" evidence="1">
    <location>
        <begin position="62"/>
        <end position="82"/>
    </location>
</feature>
<feature type="transmembrane region" description="Helical" evidence="1">
    <location>
        <begin position="12"/>
        <end position="30"/>
    </location>
</feature>
<dbReference type="EMBL" id="JAVCAP010000005">
    <property type="protein sequence ID" value="MDP8566957.1"/>
    <property type="molecule type" value="Genomic_DNA"/>
</dbReference>
<evidence type="ECO:0000256" key="1">
    <source>
        <dbReference type="SAM" id="Phobius"/>
    </source>
</evidence>
<feature type="transmembrane region" description="Helical" evidence="1">
    <location>
        <begin position="94"/>
        <end position="115"/>
    </location>
</feature>
<gene>
    <name evidence="2" type="ORF">Q9291_03745</name>
</gene>
<proteinExistence type="predicted"/>
<name>A0ABT9JQW2_9PROT</name>
<keyword evidence="3" id="KW-1185">Reference proteome</keyword>
<dbReference type="Pfam" id="PF09900">
    <property type="entry name" value="DUF2127"/>
    <property type="match status" value="1"/>
</dbReference>
<dbReference type="InterPro" id="IPR021125">
    <property type="entry name" value="DUF2127"/>
</dbReference>
<keyword evidence="1" id="KW-0812">Transmembrane</keyword>
<sequence>MGIRAIALFEGGKAMLMLVALLIFIFSFHLNARELSEALVSQLHINPQGHYVRLLLKMAANFTRAEIIAASACAFLYTVIKFSESVGLWNQRQWGRTLGIASIGVLIPYEVYALLHHYTHFNLIALLVNSGIVLYLFIFFNRRSIPSSVSNHFQ</sequence>
<keyword evidence="1" id="KW-0472">Membrane</keyword>
<protein>
    <submittedName>
        <fullName evidence="2">DUF2127 domain-containing protein</fullName>
    </submittedName>
</protein>
<organism evidence="2 3">
    <name type="scientific">Methylophilus aquaticus</name>
    <dbReference type="NCBI Taxonomy" id="1971610"/>
    <lineage>
        <taxon>Bacteria</taxon>
        <taxon>Pseudomonadati</taxon>
        <taxon>Pseudomonadota</taxon>
        <taxon>Betaproteobacteria</taxon>
        <taxon>Nitrosomonadales</taxon>
        <taxon>Methylophilaceae</taxon>
        <taxon>Methylophilus</taxon>
    </lineage>
</organism>
<evidence type="ECO:0000313" key="2">
    <source>
        <dbReference type="EMBL" id="MDP8566957.1"/>
    </source>
</evidence>
<dbReference type="Proteomes" id="UP001225906">
    <property type="component" value="Unassembled WGS sequence"/>
</dbReference>
<reference evidence="3" key="1">
    <citation type="journal article" date="2019" name="Int. J. Syst. Evol. Microbiol.">
        <title>The Global Catalogue of Microorganisms (GCM) 10K type strain sequencing project: providing services to taxonomists for standard genome sequencing and annotation.</title>
        <authorList>
            <consortium name="The Broad Institute Genomics Platform"/>
            <consortium name="The Broad Institute Genome Sequencing Center for Infectious Disease"/>
            <person name="Wu L."/>
            <person name="Ma J."/>
        </authorList>
    </citation>
    <scope>NUCLEOTIDE SEQUENCE [LARGE SCALE GENOMIC DNA]</scope>
    <source>
        <strain evidence="3">VKM B-3159</strain>
    </source>
</reference>
<evidence type="ECO:0000313" key="3">
    <source>
        <dbReference type="Proteomes" id="UP001225906"/>
    </source>
</evidence>
<comment type="caution">
    <text evidence="2">The sequence shown here is derived from an EMBL/GenBank/DDBJ whole genome shotgun (WGS) entry which is preliminary data.</text>
</comment>
<accession>A0ABT9JQW2</accession>
<feature type="transmembrane region" description="Helical" evidence="1">
    <location>
        <begin position="121"/>
        <end position="140"/>
    </location>
</feature>